<organism evidence="8">
    <name type="scientific">hydrothermal vent metagenome</name>
    <dbReference type="NCBI Taxonomy" id="652676"/>
    <lineage>
        <taxon>unclassified sequences</taxon>
        <taxon>metagenomes</taxon>
        <taxon>ecological metagenomes</taxon>
    </lineage>
</organism>
<dbReference type="GO" id="GO:0051539">
    <property type="term" value="F:4 iron, 4 sulfur cluster binding"/>
    <property type="evidence" value="ECO:0007669"/>
    <property type="project" value="UniProtKB-KW"/>
</dbReference>
<gene>
    <name evidence="8" type="ORF">MNBD_GAMMA07-1017</name>
</gene>
<dbReference type="SFLD" id="SFLDS00029">
    <property type="entry name" value="Radical_SAM"/>
    <property type="match status" value="1"/>
</dbReference>
<dbReference type="NCBIfam" id="TIGR04337">
    <property type="entry name" value="AmmeMemoSam_rS"/>
    <property type="match status" value="1"/>
</dbReference>
<evidence type="ECO:0000256" key="5">
    <source>
        <dbReference type="ARBA" id="ARBA00023004"/>
    </source>
</evidence>
<dbReference type="Pfam" id="PF04055">
    <property type="entry name" value="Radical_SAM"/>
    <property type="match status" value="1"/>
</dbReference>
<protein>
    <recommendedName>
        <fullName evidence="7">Radical SAM core domain-containing protein</fullName>
    </recommendedName>
</protein>
<dbReference type="SMART" id="SM00729">
    <property type="entry name" value="Elp3"/>
    <property type="match status" value="1"/>
</dbReference>
<keyword evidence="4" id="KW-0479">Metal-binding</keyword>
<evidence type="ECO:0000313" key="8">
    <source>
        <dbReference type="EMBL" id="VAW55760.1"/>
    </source>
</evidence>
<reference evidence="8" key="1">
    <citation type="submission" date="2018-06" db="EMBL/GenBank/DDBJ databases">
        <authorList>
            <person name="Zhirakovskaya E."/>
        </authorList>
    </citation>
    <scope>NUCLEOTIDE SEQUENCE</scope>
</reference>
<evidence type="ECO:0000256" key="1">
    <source>
        <dbReference type="ARBA" id="ARBA00001966"/>
    </source>
</evidence>
<sequence length="361" mass="40491">MTENPQYHLVETQLQEKSDNNTTRCHLCLWRCKISHGQRGFCQAHVNRNGTLYNLSYGILSSIDIGPIEDKPVKHYRPGTQVMSVGSYGCSFRCDGCHNLDISWGVSALDDLAQGKSTEAWVTPQSLVDSALKANVQGIAFTYSEPAVWLEYVIDVCKLAHKAGLYTVYVSNSFITDEALALVAPHIDVLCSDIKSMQDNFYKDVCRPATVEQVLHSIKKAHELGIHVETRTNIIPTKNDDPDEYYEIACWVRDNLGVDSPWHITRFFPAYKLSHIPPTPESAMLEAQAEATRAGLTHIYVYNDKGCDCAEENISIDTYLNGDADEIHRIKKCIADCCDNDGILLKKYEREPKANNKGNIL</sequence>
<dbReference type="SUPFAM" id="SSF102114">
    <property type="entry name" value="Radical SAM enzymes"/>
    <property type="match status" value="1"/>
</dbReference>
<dbReference type="SFLD" id="SFLDG01101">
    <property type="entry name" value="Uncharacterised_Radical_SAM_Su"/>
    <property type="match status" value="1"/>
</dbReference>
<dbReference type="PROSITE" id="PS51918">
    <property type="entry name" value="RADICAL_SAM"/>
    <property type="match status" value="1"/>
</dbReference>
<dbReference type="PIRSF" id="PIRSF004869">
    <property type="entry name" value="PflX_prd"/>
    <property type="match status" value="1"/>
</dbReference>
<dbReference type="PANTHER" id="PTHR30352">
    <property type="entry name" value="PYRUVATE FORMATE-LYASE-ACTIVATING ENZYME"/>
    <property type="match status" value="1"/>
</dbReference>
<keyword evidence="2" id="KW-0004">4Fe-4S</keyword>
<keyword evidence="5" id="KW-0408">Iron</keyword>
<dbReference type="PANTHER" id="PTHR30352:SF5">
    <property type="entry name" value="PYRUVATE FORMATE-LYASE 1-ACTIVATING ENZYME"/>
    <property type="match status" value="1"/>
</dbReference>
<keyword evidence="6" id="KW-0411">Iron-sulfur</keyword>
<dbReference type="InterPro" id="IPR006638">
    <property type="entry name" value="Elp3/MiaA/NifB-like_rSAM"/>
</dbReference>
<proteinExistence type="predicted"/>
<dbReference type="InterPro" id="IPR013785">
    <property type="entry name" value="Aldolase_TIM"/>
</dbReference>
<dbReference type="EMBL" id="UOFF01000110">
    <property type="protein sequence ID" value="VAW55760.1"/>
    <property type="molecule type" value="Genomic_DNA"/>
</dbReference>
<dbReference type="CDD" id="cd01335">
    <property type="entry name" value="Radical_SAM"/>
    <property type="match status" value="1"/>
</dbReference>
<dbReference type="AlphaFoldDB" id="A0A3B0WTB7"/>
<dbReference type="InterPro" id="IPR007197">
    <property type="entry name" value="rSAM"/>
</dbReference>
<dbReference type="GO" id="GO:0003824">
    <property type="term" value="F:catalytic activity"/>
    <property type="evidence" value="ECO:0007669"/>
    <property type="project" value="InterPro"/>
</dbReference>
<evidence type="ECO:0000256" key="3">
    <source>
        <dbReference type="ARBA" id="ARBA00022691"/>
    </source>
</evidence>
<dbReference type="InterPro" id="IPR034457">
    <property type="entry name" value="Organic_radical-activating"/>
</dbReference>
<comment type="cofactor">
    <cofactor evidence="1">
        <name>[4Fe-4S] cluster</name>
        <dbReference type="ChEBI" id="CHEBI:49883"/>
    </cofactor>
</comment>
<dbReference type="GO" id="GO:0046872">
    <property type="term" value="F:metal ion binding"/>
    <property type="evidence" value="ECO:0007669"/>
    <property type="project" value="UniProtKB-KW"/>
</dbReference>
<name>A0A3B0WTB7_9ZZZZ</name>
<evidence type="ECO:0000256" key="6">
    <source>
        <dbReference type="ARBA" id="ARBA00023014"/>
    </source>
</evidence>
<dbReference type="InterPro" id="IPR058240">
    <property type="entry name" value="rSAM_sf"/>
</dbReference>
<evidence type="ECO:0000259" key="7">
    <source>
        <dbReference type="PROSITE" id="PS51918"/>
    </source>
</evidence>
<dbReference type="InterPro" id="IPR016431">
    <property type="entry name" value="Pyrv-formate_lyase-activ_prd"/>
</dbReference>
<feature type="domain" description="Radical SAM core" evidence="7">
    <location>
        <begin position="75"/>
        <end position="304"/>
    </location>
</feature>
<evidence type="ECO:0000256" key="4">
    <source>
        <dbReference type="ARBA" id="ARBA00022723"/>
    </source>
</evidence>
<keyword evidence="3" id="KW-0949">S-adenosyl-L-methionine</keyword>
<dbReference type="Gene3D" id="3.20.20.70">
    <property type="entry name" value="Aldolase class I"/>
    <property type="match status" value="1"/>
</dbReference>
<accession>A0A3B0WTB7</accession>
<evidence type="ECO:0000256" key="2">
    <source>
        <dbReference type="ARBA" id="ARBA00022485"/>
    </source>
</evidence>
<dbReference type="InterPro" id="IPR027596">
    <property type="entry name" value="AmmeMemoSam_rS"/>
</dbReference>